<comment type="caution">
    <text evidence="2">The sequence shown here is derived from an EMBL/GenBank/DDBJ whole genome shotgun (WGS) entry which is preliminary data.</text>
</comment>
<dbReference type="EMBL" id="JACIGO010000012">
    <property type="protein sequence ID" value="MBB4293999.1"/>
    <property type="molecule type" value="Genomic_DNA"/>
</dbReference>
<gene>
    <name evidence="2" type="ORF">GGE16_006096</name>
</gene>
<reference evidence="2 3" key="1">
    <citation type="submission" date="2020-08" db="EMBL/GenBank/DDBJ databases">
        <title>Genomic Encyclopedia of Type Strains, Phase IV (KMG-V): Genome sequencing to study the core and pangenomes of soil and plant-associated prokaryotes.</title>
        <authorList>
            <person name="Whitman W."/>
        </authorList>
    </citation>
    <scope>NUCLEOTIDE SEQUENCE [LARGE SCALE GENOMIC DNA]</scope>
    <source>
        <strain evidence="2 3">SEMIA 415</strain>
    </source>
</reference>
<sequence>MPGCEAAGPNNRTGTQARIGTGTKPQHQTYEYRAKTGVTR</sequence>
<feature type="region of interest" description="Disordered" evidence="1">
    <location>
        <begin position="1"/>
        <end position="28"/>
    </location>
</feature>
<evidence type="ECO:0000313" key="2">
    <source>
        <dbReference type="EMBL" id="MBB4293999.1"/>
    </source>
</evidence>
<protein>
    <submittedName>
        <fullName evidence="2">Uncharacterized protein</fullName>
    </submittedName>
</protein>
<dbReference type="AlphaFoldDB" id="A0AAE2T0Z4"/>
<name>A0AAE2T0Z4_RHILE</name>
<evidence type="ECO:0000256" key="1">
    <source>
        <dbReference type="SAM" id="MobiDB-lite"/>
    </source>
</evidence>
<evidence type="ECO:0000313" key="3">
    <source>
        <dbReference type="Proteomes" id="UP000538507"/>
    </source>
</evidence>
<accession>A0AAE2T0Z4</accession>
<feature type="compositionally biased region" description="Polar residues" evidence="1">
    <location>
        <begin position="10"/>
        <end position="28"/>
    </location>
</feature>
<organism evidence="2 3">
    <name type="scientific">Rhizobium leguminosarum</name>
    <dbReference type="NCBI Taxonomy" id="384"/>
    <lineage>
        <taxon>Bacteria</taxon>
        <taxon>Pseudomonadati</taxon>
        <taxon>Pseudomonadota</taxon>
        <taxon>Alphaproteobacteria</taxon>
        <taxon>Hyphomicrobiales</taxon>
        <taxon>Rhizobiaceae</taxon>
        <taxon>Rhizobium/Agrobacterium group</taxon>
        <taxon>Rhizobium</taxon>
    </lineage>
</organism>
<proteinExistence type="predicted"/>
<dbReference type="Proteomes" id="UP000538507">
    <property type="component" value="Unassembled WGS sequence"/>
</dbReference>